<dbReference type="EMBL" id="SMOD01000043">
    <property type="protein sequence ID" value="TDG03295.1"/>
    <property type="molecule type" value="Genomic_DNA"/>
</dbReference>
<dbReference type="Proteomes" id="UP000295606">
    <property type="component" value="Unassembled WGS sequence"/>
</dbReference>
<comment type="caution">
    <text evidence="3">The sequence shown here is derived from an EMBL/GenBank/DDBJ whole genome shotgun (WGS) entry which is preliminary data.</text>
</comment>
<evidence type="ECO:0000313" key="3">
    <source>
        <dbReference type="EMBL" id="TDG03295.1"/>
    </source>
</evidence>
<proteinExistence type="predicted"/>
<evidence type="ECO:0000313" key="4">
    <source>
        <dbReference type="Proteomes" id="UP000295606"/>
    </source>
</evidence>
<feature type="domain" description="Putative zinc-finger" evidence="2">
    <location>
        <begin position="6"/>
        <end position="31"/>
    </location>
</feature>
<organism evidence="3 4">
    <name type="scientific">Paraburkholderia guartelaensis</name>
    <dbReference type="NCBI Taxonomy" id="2546446"/>
    <lineage>
        <taxon>Bacteria</taxon>
        <taxon>Pseudomonadati</taxon>
        <taxon>Pseudomonadota</taxon>
        <taxon>Betaproteobacteria</taxon>
        <taxon>Burkholderiales</taxon>
        <taxon>Burkholderiaceae</taxon>
        <taxon>Paraburkholderia</taxon>
    </lineage>
</organism>
<dbReference type="OrthoDB" id="6843348at2"/>
<reference evidence="3 4" key="1">
    <citation type="submission" date="2019-03" db="EMBL/GenBank/DDBJ databases">
        <title>Paraburkholderia sp. isolated from native Mimosa gymnas in Guartela State Park, Brazil.</title>
        <authorList>
            <person name="Paulitsch F."/>
            <person name="Hungria M."/>
            <person name="Delamuta J.R.M."/>
            <person name="Ribeiro R.A."/>
            <person name="Dall'Agnol R."/>
            <person name="Silva J.S.B."/>
        </authorList>
    </citation>
    <scope>NUCLEOTIDE SEQUENCE [LARGE SCALE GENOMIC DNA]</scope>
    <source>
        <strain evidence="3 4">CNPSo 3008</strain>
    </source>
</reference>
<protein>
    <submittedName>
        <fullName evidence="3">Zf-HC2 domain-containing protein</fullName>
    </submittedName>
</protein>
<dbReference type="InterPro" id="IPR041916">
    <property type="entry name" value="Anti_sigma_zinc_sf"/>
</dbReference>
<name>A0A4R5L677_9BURK</name>
<dbReference type="Pfam" id="PF13490">
    <property type="entry name" value="zf-HC2"/>
    <property type="match status" value="1"/>
</dbReference>
<feature type="region of interest" description="Disordered" evidence="1">
    <location>
        <begin position="77"/>
        <end position="110"/>
    </location>
</feature>
<gene>
    <name evidence="3" type="ORF">E1N52_35420</name>
</gene>
<dbReference type="RefSeq" id="WP_133188595.1">
    <property type="nucleotide sequence ID" value="NZ_SMOD01000043.1"/>
</dbReference>
<dbReference type="Gene3D" id="1.10.10.1320">
    <property type="entry name" value="Anti-sigma factor, zinc-finger domain"/>
    <property type="match status" value="1"/>
</dbReference>
<evidence type="ECO:0000256" key="1">
    <source>
        <dbReference type="SAM" id="MobiDB-lite"/>
    </source>
</evidence>
<sequence length="316" mass="33821">MIADDALLLAYVDGRLSPDERAAIEAQLRESAEARKKVTLLRASQVDFAGAFAQQTLPRVPESLRLGIDEMVRAQTAQAAQSAEPAKPAQPSASANDAAMPASEQQPSAPVKSRLRRVPVWLAAACVVGAFVAGQFVRFDSLSGAGGQGSGSSQLASASDLSPWVKAAVSYQKLYTRETVAYRQDDPALAARVVEDIRRDDRLALRVPDLSSAGLTFKSVQRLRFRNKPLVQIVYLPRSGPPIALCVMKDARPDEAVASRTVDSMGVTTWRQNELTYALIGQAGDVDLAALGKRISNLDTAALFSEAQEAVPPHNG</sequence>
<evidence type="ECO:0000259" key="2">
    <source>
        <dbReference type="Pfam" id="PF13490"/>
    </source>
</evidence>
<dbReference type="InterPro" id="IPR027383">
    <property type="entry name" value="Znf_put"/>
</dbReference>
<accession>A0A4R5L677</accession>
<dbReference type="AlphaFoldDB" id="A0A4R5L677"/>